<dbReference type="RefSeq" id="WP_286135985.1">
    <property type="nucleotide sequence ID" value="NZ_BRPL01000002.1"/>
</dbReference>
<sequence>MDKTNEINESLVKDDLYQAVNGNWLKTAKIPADHSSTGGFMDLVDQIEKTLIHDSNDLKNGKIAPKNKEMAEYKKFYTMTTNFKKREADGSKPLMPLLKKVQDLKSLSDLNHQLRDWILDGFPLPFALYIEADEKNTKLNALYATAPSLFMPDKTYYSKNNQSYQKLMPILVKMLNQLLVMVGYSKEQAQTIVAKAKAYDQLIAPHVKSAEESADEKKNYNPQKFSDLDDAVPGLDLAKVVTDLIGQNETPKRVINNQPKYYEALKDLLSPDHFDEMKAWMLVGVLTSYTGDLSEEFRQAGSLFSRALSGKKQTSSKEKAAYYLAEDAFDQVVGDYYGHKYFGEKAKADVHQMVVNMINVYKKRLTDNDWLSDSTRKQAINKLNHLGIQVGYPDKIDPLFAKFHVETFEDGASIVSNEVKFTRIAVQDIFSKWNRPVDRMRWEMPANMVNAYYHPFKNIIVFPAAILQKPFYSLDQSSSENYGGIGAVMAHEISHSFDNNGSLFDEYGNLHNWWTKEDHEHFEKLTDQMIKEFDGMPFAGGKVNGKLTVSENIADDGGLSCAEEAAKSENNVDLRAFFFNWARVWRTKSTEAFKQLLLSIDVHAPSELRGQIQPQNLDDFFKTFDIKPGDGMYRKPADRVKIW</sequence>
<evidence type="ECO:0000259" key="9">
    <source>
        <dbReference type="Pfam" id="PF05649"/>
    </source>
</evidence>
<reference evidence="10" key="2">
    <citation type="journal article" date="2023" name="PLoS ONE">
        <title>Philodulcilactobacillus myokoensis gen. nov., sp. nov., a fructophilic, acidophilic, and agar-phobic lactic acid bacterium isolated from fermented vegetable extracts.</title>
        <authorList>
            <person name="Kouya T."/>
            <person name="Ishiyama Y."/>
            <person name="Ohashi S."/>
            <person name="Kumakubo R."/>
            <person name="Yamazaki T."/>
            <person name="Otaki T."/>
        </authorList>
    </citation>
    <scope>NUCLEOTIDE SEQUENCE</scope>
    <source>
        <strain evidence="10">WR16-4</strain>
    </source>
</reference>
<evidence type="ECO:0000256" key="5">
    <source>
        <dbReference type="ARBA" id="ARBA00022801"/>
    </source>
</evidence>
<keyword evidence="3" id="KW-0645">Protease</keyword>
<dbReference type="PROSITE" id="PS51885">
    <property type="entry name" value="NEPRILYSIN"/>
    <property type="match status" value="1"/>
</dbReference>
<reference evidence="10" key="1">
    <citation type="submission" date="2022-07" db="EMBL/GenBank/DDBJ databases">
        <authorList>
            <person name="Kouya T."/>
            <person name="Ishiyama Y."/>
        </authorList>
    </citation>
    <scope>NUCLEOTIDE SEQUENCE</scope>
    <source>
        <strain evidence="10">WR16-4</strain>
    </source>
</reference>
<dbReference type="Pfam" id="PF05649">
    <property type="entry name" value="Peptidase_M13_N"/>
    <property type="match status" value="1"/>
</dbReference>
<dbReference type="InterPro" id="IPR008753">
    <property type="entry name" value="Peptidase_M13_N"/>
</dbReference>
<evidence type="ECO:0000256" key="7">
    <source>
        <dbReference type="ARBA" id="ARBA00023049"/>
    </source>
</evidence>
<dbReference type="PANTHER" id="PTHR11733:SF167">
    <property type="entry name" value="FI17812P1-RELATED"/>
    <property type="match status" value="1"/>
</dbReference>
<keyword evidence="7" id="KW-0482">Metalloprotease</keyword>
<evidence type="ECO:0000256" key="6">
    <source>
        <dbReference type="ARBA" id="ARBA00022833"/>
    </source>
</evidence>
<feature type="domain" description="Peptidase M13 C-terminal" evidence="8">
    <location>
        <begin position="450"/>
        <end position="640"/>
    </location>
</feature>
<dbReference type="Pfam" id="PF01431">
    <property type="entry name" value="Peptidase_M13"/>
    <property type="match status" value="1"/>
</dbReference>
<dbReference type="EMBL" id="BRPL01000002">
    <property type="protein sequence ID" value="GLB46519.1"/>
    <property type="molecule type" value="Genomic_DNA"/>
</dbReference>
<keyword evidence="5" id="KW-0378">Hydrolase</keyword>
<evidence type="ECO:0000259" key="8">
    <source>
        <dbReference type="Pfam" id="PF01431"/>
    </source>
</evidence>
<keyword evidence="4" id="KW-0479">Metal-binding</keyword>
<dbReference type="GO" id="GO:0046872">
    <property type="term" value="F:metal ion binding"/>
    <property type="evidence" value="ECO:0007669"/>
    <property type="project" value="UniProtKB-KW"/>
</dbReference>
<evidence type="ECO:0000256" key="3">
    <source>
        <dbReference type="ARBA" id="ARBA00022670"/>
    </source>
</evidence>
<dbReference type="Gene3D" id="1.10.1380.10">
    <property type="entry name" value="Neutral endopeptidase , domain2"/>
    <property type="match status" value="1"/>
</dbReference>
<accession>A0A9W6B019</accession>
<keyword evidence="11" id="KW-1185">Reference proteome</keyword>
<dbReference type="AlphaFoldDB" id="A0A9W6B019"/>
<dbReference type="InterPro" id="IPR018497">
    <property type="entry name" value="Peptidase_M13_C"/>
</dbReference>
<dbReference type="PRINTS" id="PR00786">
    <property type="entry name" value="NEPRILYSIN"/>
</dbReference>
<dbReference type="InterPro" id="IPR024079">
    <property type="entry name" value="MetalloPept_cat_dom_sf"/>
</dbReference>
<dbReference type="Proteomes" id="UP001144204">
    <property type="component" value="Unassembled WGS sequence"/>
</dbReference>
<evidence type="ECO:0000313" key="11">
    <source>
        <dbReference type="Proteomes" id="UP001144204"/>
    </source>
</evidence>
<dbReference type="GO" id="GO:0005886">
    <property type="term" value="C:plasma membrane"/>
    <property type="evidence" value="ECO:0007669"/>
    <property type="project" value="TreeGrafter"/>
</dbReference>
<dbReference type="GO" id="GO:0016485">
    <property type="term" value="P:protein processing"/>
    <property type="evidence" value="ECO:0007669"/>
    <property type="project" value="TreeGrafter"/>
</dbReference>
<dbReference type="PANTHER" id="PTHR11733">
    <property type="entry name" value="ZINC METALLOPROTEASE FAMILY M13 NEPRILYSIN-RELATED"/>
    <property type="match status" value="1"/>
</dbReference>
<protein>
    <submittedName>
        <fullName evidence="10">Peptidase M13</fullName>
    </submittedName>
</protein>
<gene>
    <name evidence="10" type="primary">pepO</name>
    <name evidence="10" type="ORF">WR164_04980</name>
</gene>
<comment type="cofactor">
    <cofactor evidence="1">
        <name>Zn(2+)</name>
        <dbReference type="ChEBI" id="CHEBI:29105"/>
    </cofactor>
</comment>
<evidence type="ECO:0000313" key="10">
    <source>
        <dbReference type="EMBL" id="GLB46519.1"/>
    </source>
</evidence>
<dbReference type="Gene3D" id="3.40.390.10">
    <property type="entry name" value="Collagenase (Catalytic Domain)"/>
    <property type="match status" value="1"/>
</dbReference>
<evidence type="ECO:0000256" key="4">
    <source>
        <dbReference type="ARBA" id="ARBA00022723"/>
    </source>
</evidence>
<dbReference type="InterPro" id="IPR042089">
    <property type="entry name" value="Peptidase_M13_dom_2"/>
</dbReference>
<organism evidence="10 11">
    <name type="scientific">Philodulcilactobacillus myokoensis</name>
    <dbReference type="NCBI Taxonomy" id="2929573"/>
    <lineage>
        <taxon>Bacteria</taxon>
        <taxon>Bacillati</taxon>
        <taxon>Bacillota</taxon>
        <taxon>Bacilli</taxon>
        <taxon>Lactobacillales</taxon>
        <taxon>Lactobacillaceae</taxon>
        <taxon>Philodulcilactobacillus</taxon>
    </lineage>
</organism>
<proteinExistence type="inferred from homology"/>
<evidence type="ECO:0000256" key="1">
    <source>
        <dbReference type="ARBA" id="ARBA00001947"/>
    </source>
</evidence>
<dbReference type="GO" id="GO:0004222">
    <property type="term" value="F:metalloendopeptidase activity"/>
    <property type="evidence" value="ECO:0007669"/>
    <property type="project" value="InterPro"/>
</dbReference>
<comment type="caution">
    <text evidence="10">The sequence shown here is derived from an EMBL/GenBank/DDBJ whole genome shotgun (WGS) entry which is preliminary data.</text>
</comment>
<keyword evidence="6" id="KW-0862">Zinc</keyword>
<feature type="domain" description="Peptidase M13 N-terminal" evidence="9">
    <location>
        <begin position="13"/>
        <end position="393"/>
    </location>
</feature>
<dbReference type="SUPFAM" id="SSF55486">
    <property type="entry name" value="Metalloproteases ('zincins'), catalytic domain"/>
    <property type="match status" value="1"/>
</dbReference>
<comment type="similarity">
    <text evidence="2">Belongs to the peptidase M13 family.</text>
</comment>
<name>A0A9W6B019_9LACO</name>
<evidence type="ECO:0000256" key="2">
    <source>
        <dbReference type="ARBA" id="ARBA00007357"/>
    </source>
</evidence>
<dbReference type="CDD" id="cd08662">
    <property type="entry name" value="M13"/>
    <property type="match status" value="1"/>
</dbReference>
<dbReference type="InterPro" id="IPR000718">
    <property type="entry name" value="Peptidase_M13"/>
</dbReference>